<evidence type="ECO:0000313" key="9">
    <source>
        <dbReference type="EMBL" id="ASU85137.1"/>
    </source>
</evidence>
<feature type="domain" description="Beta-lactamase class A catalytic" evidence="8">
    <location>
        <begin position="64"/>
        <end position="278"/>
    </location>
</feature>
<organism evidence="9 10">
    <name type="scientific">Nocardiopsis gilva YIM 90087</name>
    <dbReference type="NCBI Taxonomy" id="1235441"/>
    <lineage>
        <taxon>Bacteria</taxon>
        <taxon>Bacillati</taxon>
        <taxon>Actinomycetota</taxon>
        <taxon>Actinomycetes</taxon>
        <taxon>Streptosporangiales</taxon>
        <taxon>Nocardiopsidaceae</taxon>
        <taxon>Nocardiopsis</taxon>
    </lineage>
</organism>
<evidence type="ECO:0000313" key="10">
    <source>
        <dbReference type="Proteomes" id="UP000215005"/>
    </source>
</evidence>
<dbReference type="OrthoDB" id="9784149at2"/>
<dbReference type="InterPro" id="IPR000871">
    <property type="entry name" value="Beta-lactam_class-A"/>
</dbReference>
<dbReference type="EMBL" id="CP022753">
    <property type="protein sequence ID" value="ASU85137.1"/>
    <property type="molecule type" value="Genomic_DNA"/>
</dbReference>
<protein>
    <recommendedName>
        <fullName evidence="3 6">Beta-lactamase</fullName>
        <ecNumber evidence="2 6">3.5.2.6</ecNumber>
    </recommendedName>
</protein>
<evidence type="ECO:0000256" key="6">
    <source>
        <dbReference type="RuleBase" id="RU361140"/>
    </source>
</evidence>
<dbReference type="GO" id="GO:0008800">
    <property type="term" value="F:beta-lactamase activity"/>
    <property type="evidence" value="ECO:0007669"/>
    <property type="project" value="UniProtKB-UniRule"/>
</dbReference>
<feature type="signal peptide" evidence="7">
    <location>
        <begin position="1"/>
        <end position="26"/>
    </location>
</feature>
<dbReference type="InterPro" id="IPR012338">
    <property type="entry name" value="Beta-lactam/transpept-like"/>
</dbReference>
<dbReference type="RefSeq" id="WP_017620384.1">
    <property type="nucleotide sequence ID" value="NZ_ANBG01000312.1"/>
</dbReference>
<dbReference type="PROSITE" id="PS51318">
    <property type="entry name" value="TAT"/>
    <property type="match status" value="1"/>
</dbReference>
<evidence type="ECO:0000256" key="3">
    <source>
        <dbReference type="ARBA" id="ARBA00018879"/>
    </source>
</evidence>
<evidence type="ECO:0000256" key="5">
    <source>
        <dbReference type="ARBA" id="ARBA00023251"/>
    </source>
</evidence>
<dbReference type="AlphaFoldDB" id="A0A223SAI8"/>
<name>A0A223SAI8_9ACTN</name>
<dbReference type="PRINTS" id="PR00118">
    <property type="entry name" value="BLACTAMASEA"/>
</dbReference>
<dbReference type="PANTHER" id="PTHR35333:SF3">
    <property type="entry name" value="BETA-LACTAMASE-TYPE TRANSPEPTIDASE FOLD CONTAINING PROTEIN"/>
    <property type="match status" value="1"/>
</dbReference>
<dbReference type="SUPFAM" id="SSF56601">
    <property type="entry name" value="beta-lactamase/transpeptidase-like"/>
    <property type="match status" value="1"/>
</dbReference>
<evidence type="ECO:0000259" key="8">
    <source>
        <dbReference type="Pfam" id="PF13354"/>
    </source>
</evidence>
<dbReference type="Gene3D" id="3.40.710.10">
    <property type="entry name" value="DD-peptidase/beta-lactamase superfamily"/>
    <property type="match status" value="1"/>
</dbReference>
<keyword evidence="7" id="KW-0732">Signal</keyword>
<proteinExistence type="inferred from homology"/>
<dbReference type="Pfam" id="PF13354">
    <property type="entry name" value="Beta-lactamase2"/>
    <property type="match status" value="1"/>
</dbReference>
<dbReference type="InterPro" id="IPR045155">
    <property type="entry name" value="Beta-lactam_cat"/>
</dbReference>
<keyword evidence="10" id="KW-1185">Reference proteome</keyword>
<reference evidence="9 10" key="1">
    <citation type="submission" date="2017-08" db="EMBL/GenBank/DDBJ databases">
        <title>The complete genome sequence of Nocardiopsis gilva YIM 90087.</title>
        <authorList>
            <person name="Yin M."/>
            <person name="Tang S."/>
        </authorList>
    </citation>
    <scope>NUCLEOTIDE SEQUENCE [LARGE SCALE GENOMIC DNA]</scope>
    <source>
        <strain evidence="9 10">YIM 90087</strain>
    </source>
</reference>
<dbReference type="PANTHER" id="PTHR35333">
    <property type="entry name" value="BETA-LACTAMASE"/>
    <property type="match status" value="1"/>
</dbReference>
<dbReference type="EC" id="3.5.2.6" evidence="2 6"/>
<dbReference type="PROSITE" id="PS00146">
    <property type="entry name" value="BETA_LACTAMASE_A"/>
    <property type="match status" value="1"/>
</dbReference>
<dbReference type="Proteomes" id="UP000215005">
    <property type="component" value="Chromosome"/>
</dbReference>
<comment type="similarity">
    <text evidence="1 6">Belongs to the class-A beta-lactamase family.</text>
</comment>
<feature type="chain" id="PRO_5011260879" description="Beta-lactamase" evidence="7">
    <location>
        <begin position="27"/>
        <end position="305"/>
    </location>
</feature>
<dbReference type="GO" id="GO:0046677">
    <property type="term" value="P:response to antibiotic"/>
    <property type="evidence" value="ECO:0007669"/>
    <property type="project" value="UniProtKB-UniRule"/>
</dbReference>
<evidence type="ECO:0000256" key="1">
    <source>
        <dbReference type="ARBA" id="ARBA00009009"/>
    </source>
</evidence>
<evidence type="ECO:0000256" key="2">
    <source>
        <dbReference type="ARBA" id="ARBA00012865"/>
    </source>
</evidence>
<evidence type="ECO:0000256" key="7">
    <source>
        <dbReference type="SAM" id="SignalP"/>
    </source>
</evidence>
<keyword evidence="5 6" id="KW-0046">Antibiotic resistance</keyword>
<dbReference type="GO" id="GO:0030655">
    <property type="term" value="P:beta-lactam antibiotic catabolic process"/>
    <property type="evidence" value="ECO:0007669"/>
    <property type="project" value="InterPro"/>
</dbReference>
<dbReference type="InterPro" id="IPR023650">
    <property type="entry name" value="Beta-lactam_class-A_AS"/>
</dbReference>
<evidence type="ECO:0000256" key="4">
    <source>
        <dbReference type="ARBA" id="ARBA00022801"/>
    </source>
</evidence>
<accession>A0A223SAI8</accession>
<gene>
    <name evidence="9" type="ORF">CDO52_22175</name>
</gene>
<dbReference type="InterPro" id="IPR006311">
    <property type="entry name" value="TAT_signal"/>
</dbReference>
<dbReference type="NCBIfam" id="NF033103">
    <property type="entry name" value="bla_class_A"/>
    <property type="match status" value="1"/>
</dbReference>
<keyword evidence="4 6" id="KW-0378">Hydrolase</keyword>
<dbReference type="KEGG" id="ngv:CDO52_22175"/>
<comment type="catalytic activity">
    <reaction evidence="6">
        <text>a beta-lactam + H2O = a substituted beta-amino acid</text>
        <dbReference type="Rhea" id="RHEA:20401"/>
        <dbReference type="ChEBI" id="CHEBI:15377"/>
        <dbReference type="ChEBI" id="CHEBI:35627"/>
        <dbReference type="ChEBI" id="CHEBI:140347"/>
        <dbReference type="EC" id="3.5.2.6"/>
    </reaction>
</comment>
<sequence>MPIQLTRRAALAAVAALSFAPLFGCAAGGTSPGSTSASAAQTAADASFEQEFKQLEKEFDARLGVYAIDTGTDEAVSYRADERFAYASTHKAFSAGAVLQQTPLEELDDIVTYAEDDLVSHSPITEKHVDTGMPLRDVVDAAIRYSDNTAANLLFRELGGPKGLGEALKEMGDETTHVDRVETELNEAAPGDIRDTSTPEAMATTLRKFTLGDTLPADKREILTDMLKGNTTGDNLIRAGVPDDWTIGDRTGGGGYGTRNAIAVAWRPNGDPVVFAIMSSRDDKDAEWNDKLVAEATEIAVDALT</sequence>